<feature type="transmembrane region" description="Helical" evidence="5">
    <location>
        <begin position="41"/>
        <end position="67"/>
    </location>
</feature>
<feature type="transmembrane region" description="Helical" evidence="5">
    <location>
        <begin position="99"/>
        <end position="121"/>
    </location>
</feature>
<sequence length="532" mass="60056">NPTIKKIEMKHRTTTQTKIEKVSSKITGSTMMFVNNCVGDVLLTIACRFGQLGLPVGMVMLCLTFLYEIWAFRIITKACAYSNAANLLDLVHRCYSKRIAIFIDVCAVAMLFAVLVCYAIIVSSYVHQAWDYFMQIEPCSLHDDQCLKIHANTEMVIRLIIGFTVLPIESLINSLKVLNFISSFAIIFVILTLTCIIIRSIQTLISGELPFSSLFTPRDPKVPIIPQGFNVFTDFTGMFAMFSLQPVIPPLYDELIGTKQFKKLVLTKASDIASIFLFVMYMIAAILGCLVFYGDNQAHFQNDNILVNFASSDLLMSIVRIMYIFVILIGYPVVIFQVRASLASWFKINQLQNWKHKSLFLFLGLIASVATSVTALFTPSILDIFDPFCATFGAVLFQILPIMIWYKLEKLESEEIKDEQEDMVIDKRTERMSIYMLAASMLGGAGAKQRISEINRRISRTYTNNQMRFSSVGAEDEDSNLEGDKKNRRNSLVLKKTKVVKSKKIVFWTVLTVCILYNSVSFIVSISNIIGG</sequence>
<evidence type="ECO:0000256" key="2">
    <source>
        <dbReference type="ARBA" id="ARBA00022692"/>
    </source>
</evidence>
<protein>
    <submittedName>
        <fullName evidence="7">Amino acid transporter family protein</fullName>
    </submittedName>
</protein>
<dbReference type="GO" id="GO:0016020">
    <property type="term" value="C:membrane"/>
    <property type="evidence" value="ECO:0007669"/>
    <property type="project" value="UniProtKB-SubCell"/>
</dbReference>
<dbReference type="GO" id="GO:0015179">
    <property type="term" value="F:L-amino acid transmembrane transporter activity"/>
    <property type="evidence" value="ECO:0007669"/>
    <property type="project" value="TreeGrafter"/>
</dbReference>
<feature type="transmembrane region" description="Helical" evidence="5">
    <location>
        <begin position="177"/>
        <end position="198"/>
    </location>
</feature>
<evidence type="ECO:0000256" key="5">
    <source>
        <dbReference type="SAM" id="Phobius"/>
    </source>
</evidence>
<dbReference type="AlphaFoldDB" id="A0A146K9Z1"/>
<dbReference type="Pfam" id="PF01490">
    <property type="entry name" value="Aa_trans"/>
    <property type="match status" value="1"/>
</dbReference>
<evidence type="ECO:0000259" key="6">
    <source>
        <dbReference type="Pfam" id="PF01490"/>
    </source>
</evidence>
<name>A0A146K9Z1_9EUKA</name>
<feature type="domain" description="Amino acid transporter transmembrane" evidence="6">
    <location>
        <begin position="26"/>
        <end position="423"/>
    </location>
</feature>
<accession>A0A146K9Z1</accession>
<dbReference type="InterPro" id="IPR013057">
    <property type="entry name" value="AA_transpt_TM"/>
</dbReference>
<reference evidence="7" key="1">
    <citation type="submission" date="2015-07" db="EMBL/GenBank/DDBJ databases">
        <title>Adaptation to a free-living lifestyle via gene acquisitions in the diplomonad Trepomonas sp. PC1.</title>
        <authorList>
            <person name="Xu F."/>
            <person name="Jerlstrom-Hultqvist J."/>
            <person name="Kolisko M."/>
            <person name="Simpson A.G.B."/>
            <person name="Roger A.J."/>
            <person name="Svard S.G."/>
            <person name="Andersson J.O."/>
        </authorList>
    </citation>
    <scope>NUCLEOTIDE SEQUENCE</scope>
    <source>
        <strain evidence="7">PC1</strain>
    </source>
</reference>
<proteinExistence type="predicted"/>
<feature type="transmembrane region" description="Helical" evidence="5">
    <location>
        <begin position="505"/>
        <end position="530"/>
    </location>
</feature>
<feature type="transmembrane region" description="Helical" evidence="5">
    <location>
        <begin position="359"/>
        <end position="378"/>
    </location>
</feature>
<keyword evidence="2 5" id="KW-0812">Transmembrane</keyword>
<feature type="transmembrane region" description="Helical" evidence="5">
    <location>
        <begin position="272"/>
        <end position="294"/>
    </location>
</feature>
<dbReference type="GO" id="GO:0005737">
    <property type="term" value="C:cytoplasm"/>
    <property type="evidence" value="ECO:0007669"/>
    <property type="project" value="TreeGrafter"/>
</dbReference>
<dbReference type="EMBL" id="GDID01004280">
    <property type="protein sequence ID" value="JAP92326.1"/>
    <property type="molecule type" value="Transcribed_RNA"/>
</dbReference>
<evidence type="ECO:0000256" key="3">
    <source>
        <dbReference type="ARBA" id="ARBA00022989"/>
    </source>
</evidence>
<comment type="subcellular location">
    <subcellularLocation>
        <location evidence="1">Membrane</location>
        <topology evidence="1">Multi-pass membrane protein</topology>
    </subcellularLocation>
</comment>
<dbReference type="PANTHER" id="PTHR22950:SF702">
    <property type="entry name" value="AMINO ACID TRANSPORTER PROTEIN"/>
    <property type="match status" value="1"/>
</dbReference>
<keyword evidence="4 5" id="KW-0472">Membrane</keyword>
<gene>
    <name evidence="7" type="ORF">TPC1_15769</name>
</gene>
<evidence type="ECO:0000256" key="1">
    <source>
        <dbReference type="ARBA" id="ARBA00004141"/>
    </source>
</evidence>
<evidence type="ECO:0000313" key="7">
    <source>
        <dbReference type="EMBL" id="JAP92326.1"/>
    </source>
</evidence>
<keyword evidence="3 5" id="KW-1133">Transmembrane helix</keyword>
<feature type="transmembrane region" description="Helical" evidence="5">
    <location>
        <begin position="384"/>
        <end position="406"/>
    </location>
</feature>
<feature type="transmembrane region" description="Helical" evidence="5">
    <location>
        <begin position="314"/>
        <end position="338"/>
    </location>
</feature>
<feature type="non-terminal residue" evidence="7">
    <location>
        <position position="1"/>
    </location>
</feature>
<evidence type="ECO:0000256" key="4">
    <source>
        <dbReference type="ARBA" id="ARBA00023136"/>
    </source>
</evidence>
<organism evidence="7">
    <name type="scientific">Trepomonas sp. PC1</name>
    <dbReference type="NCBI Taxonomy" id="1076344"/>
    <lineage>
        <taxon>Eukaryota</taxon>
        <taxon>Metamonada</taxon>
        <taxon>Diplomonadida</taxon>
        <taxon>Hexamitidae</taxon>
        <taxon>Hexamitinae</taxon>
        <taxon>Trepomonas</taxon>
    </lineage>
</organism>
<dbReference type="PANTHER" id="PTHR22950">
    <property type="entry name" value="AMINO ACID TRANSPORTER"/>
    <property type="match status" value="1"/>
</dbReference>
<feature type="non-terminal residue" evidence="7">
    <location>
        <position position="532"/>
    </location>
</feature>